<organism evidence="1 2">
    <name type="scientific">Brachionus plicatilis</name>
    <name type="common">Marine rotifer</name>
    <name type="synonym">Brachionus muelleri</name>
    <dbReference type="NCBI Taxonomy" id="10195"/>
    <lineage>
        <taxon>Eukaryota</taxon>
        <taxon>Metazoa</taxon>
        <taxon>Spiralia</taxon>
        <taxon>Gnathifera</taxon>
        <taxon>Rotifera</taxon>
        <taxon>Eurotatoria</taxon>
        <taxon>Monogononta</taxon>
        <taxon>Pseudotrocha</taxon>
        <taxon>Ploima</taxon>
        <taxon>Brachionidae</taxon>
        <taxon>Brachionus</taxon>
    </lineage>
</organism>
<accession>A0A3M7SDK6</accession>
<reference evidence="1 2" key="1">
    <citation type="journal article" date="2018" name="Sci. Rep.">
        <title>Genomic signatures of local adaptation to the degree of environmental predictability in rotifers.</title>
        <authorList>
            <person name="Franch-Gras L."/>
            <person name="Hahn C."/>
            <person name="Garcia-Roger E.M."/>
            <person name="Carmona M.J."/>
            <person name="Serra M."/>
            <person name="Gomez A."/>
        </authorList>
    </citation>
    <scope>NUCLEOTIDE SEQUENCE [LARGE SCALE GENOMIC DNA]</scope>
    <source>
        <strain evidence="1">HYR1</strain>
    </source>
</reference>
<evidence type="ECO:0000313" key="1">
    <source>
        <dbReference type="EMBL" id="RNA33819.1"/>
    </source>
</evidence>
<comment type="caution">
    <text evidence="1">The sequence shown here is derived from an EMBL/GenBank/DDBJ whole genome shotgun (WGS) entry which is preliminary data.</text>
</comment>
<dbReference type="OrthoDB" id="10207181at2759"/>
<proteinExistence type="predicted"/>
<gene>
    <name evidence="1" type="ORF">BpHYR1_005846</name>
</gene>
<dbReference type="AlphaFoldDB" id="A0A3M7SDK6"/>
<dbReference type="EMBL" id="REGN01001575">
    <property type="protein sequence ID" value="RNA33819.1"/>
    <property type="molecule type" value="Genomic_DNA"/>
</dbReference>
<evidence type="ECO:0000313" key="2">
    <source>
        <dbReference type="Proteomes" id="UP000276133"/>
    </source>
</evidence>
<sequence length="200" mass="23370">MTEHRFRNLAQLTQSAATELENLSPTLANIVEVTRANAGLVERFEAIDQRFDAIDQRLENAEKVNLARSMNSSCTRGSASIEWIKKDNQRLPLQINTLLEFHNLNNDQITQFLQYYNLETNKLDNIGNKSRLMNFLELFKRPKLESLNKIIKFYPRGHKNSQHQLLTVYSRYTTLKILYTTHPQKLIGKLYKRGCREIIT</sequence>
<dbReference type="Proteomes" id="UP000276133">
    <property type="component" value="Unassembled WGS sequence"/>
</dbReference>
<name>A0A3M7SDK6_BRAPC</name>
<keyword evidence="2" id="KW-1185">Reference proteome</keyword>
<protein>
    <submittedName>
        <fullName evidence="1">Uncharacterized protein</fullName>
    </submittedName>
</protein>